<evidence type="ECO:0000256" key="3">
    <source>
        <dbReference type="ARBA" id="ARBA00023274"/>
    </source>
</evidence>
<proteinExistence type="inferred from homology"/>
<gene>
    <name evidence="4 6" type="primary">rpl13</name>
</gene>
<dbReference type="GO" id="GO:0022625">
    <property type="term" value="C:cytosolic large ribosomal subunit"/>
    <property type="evidence" value="ECO:0007669"/>
    <property type="project" value="TreeGrafter"/>
</dbReference>
<comment type="similarity">
    <text evidence="1 4 5">Belongs to the universal ribosomal protein uL13 family.</text>
</comment>
<dbReference type="Pfam" id="PF00572">
    <property type="entry name" value="Ribosomal_L13"/>
    <property type="match status" value="1"/>
</dbReference>
<evidence type="ECO:0000256" key="5">
    <source>
        <dbReference type="RuleBase" id="RU003877"/>
    </source>
</evidence>
<dbReference type="AlphaFoldDB" id="A0A1Z1M7A5"/>
<name>A0A1Z1M7A5_BOSMO</name>
<dbReference type="HAMAP" id="MF_01366">
    <property type="entry name" value="Ribosomal_uL13"/>
    <property type="match status" value="1"/>
</dbReference>
<dbReference type="PANTHER" id="PTHR11545:SF2">
    <property type="entry name" value="LARGE RIBOSOMAL SUBUNIT PROTEIN UL13M"/>
    <property type="match status" value="1"/>
</dbReference>
<dbReference type="Gene3D" id="3.90.1180.10">
    <property type="entry name" value="Ribosomal protein L13"/>
    <property type="match status" value="1"/>
</dbReference>
<dbReference type="NCBIfam" id="TIGR01066">
    <property type="entry name" value="rplM_bact"/>
    <property type="match status" value="1"/>
</dbReference>
<evidence type="ECO:0000256" key="4">
    <source>
        <dbReference type="HAMAP-Rule" id="MF_01366"/>
    </source>
</evidence>
<dbReference type="SUPFAM" id="SSF52161">
    <property type="entry name" value="Ribosomal protein L13"/>
    <property type="match status" value="1"/>
</dbReference>
<dbReference type="GO" id="GO:0017148">
    <property type="term" value="P:negative regulation of translation"/>
    <property type="evidence" value="ECO:0007669"/>
    <property type="project" value="TreeGrafter"/>
</dbReference>
<dbReference type="RefSeq" id="YP_009393159.1">
    <property type="nucleotide sequence ID" value="NC_035266.1"/>
</dbReference>
<reference evidence="6" key="1">
    <citation type="journal article" date="2017" name="J. Phycol.">
        <title>Analysis of chloroplast genomes and a supermatrix inform reclassification of the Rhodomelaceae (Rhodophyta).</title>
        <authorList>
            <person name="Diaz-Tapia P."/>
            <person name="Maggs C.A."/>
            <person name="West J.A."/>
            <person name="Verbruggen H."/>
        </authorList>
    </citation>
    <scope>NUCLEOTIDE SEQUENCE</scope>
    <source>
        <strain evidence="6">JW3660</strain>
    </source>
</reference>
<dbReference type="CDD" id="cd00392">
    <property type="entry name" value="Ribosomal_L13"/>
    <property type="match status" value="1"/>
</dbReference>
<dbReference type="PROSITE" id="PS00783">
    <property type="entry name" value="RIBOSOMAL_L13"/>
    <property type="match status" value="1"/>
</dbReference>
<dbReference type="PANTHER" id="PTHR11545">
    <property type="entry name" value="RIBOSOMAL PROTEIN L13"/>
    <property type="match status" value="1"/>
</dbReference>
<dbReference type="EMBL" id="MF101419">
    <property type="protein sequence ID" value="ARW61721.1"/>
    <property type="molecule type" value="Genomic_DNA"/>
</dbReference>
<protein>
    <recommendedName>
        <fullName evidence="4">Large ribosomal subunit protein uL13c</fullName>
    </recommendedName>
</protein>
<dbReference type="GO" id="GO:0003729">
    <property type="term" value="F:mRNA binding"/>
    <property type="evidence" value="ECO:0007669"/>
    <property type="project" value="TreeGrafter"/>
</dbReference>
<comment type="subunit">
    <text evidence="4">Part of the 50S ribosomal subunit.</text>
</comment>
<dbReference type="InterPro" id="IPR036899">
    <property type="entry name" value="Ribosomal_uL13_sf"/>
</dbReference>
<dbReference type="GeneID" id="33354805"/>
<dbReference type="InterPro" id="IPR005822">
    <property type="entry name" value="Ribosomal_uL13"/>
</dbReference>
<organism evidence="6">
    <name type="scientific">Bostrychia moritziana</name>
    <name type="common">Red alga</name>
    <name type="synonym">Polysiphonia moritziana</name>
    <dbReference type="NCBI Taxonomy" id="103713"/>
    <lineage>
        <taxon>Eukaryota</taxon>
        <taxon>Rhodophyta</taxon>
        <taxon>Florideophyceae</taxon>
        <taxon>Rhodymeniophycidae</taxon>
        <taxon>Ceramiales</taxon>
        <taxon>Rhodomelaceae</taxon>
        <taxon>Bostrychia</taxon>
    </lineage>
</organism>
<keyword evidence="3 4" id="KW-0687">Ribonucleoprotein</keyword>
<dbReference type="InterPro" id="IPR023563">
    <property type="entry name" value="Ribosomal_uL13_CS"/>
</dbReference>
<accession>A0A1Z1M7A5</accession>
<dbReference type="GO" id="GO:0003735">
    <property type="term" value="F:structural constituent of ribosome"/>
    <property type="evidence" value="ECO:0007669"/>
    <property type="project" value="InterPro"/>
</dbReference>
<keyword evidence="6" id="KW-0150">Chloroplast</keyword>
<keyword evidence="6" id="KW-0934">Plastid</keyword>
<keyword evidence="2 4" id="KW-0689">Ribosomal protein</keyword>
<dbReference type="GO" id="GO:0006412">
    <property type="term" value="P:translation"/>
    <property type="evidence" value="ECO:0007669"/>
    <property type="project" value="UniProtKB-UniRule"/>
</dbReference>
<dbReference type="InterPro" id="IPR005823">
    <property type="entry name" value="Ribosomal_uL13_bac-type"/>
</dbReference>
<dbReference type="GO" id="GO:0009507">
    <property type="term" value="C:chloroplast"/>
    <property type="evidence" value="ECO:0007669"/>
    <property type="project" value="UniProtKB-SubCell"/>
</dbReference>
<evidence type="ECO:0000256" key="2">
    <source>
        <dbReference type="ARBA" id="ARBA00022980"/>
    </source>
</evidence>
<dbReference type="PIRSF" id="PIRSF002181">
    <property type="entry name" value="Ribosomal_L13"/>
    <property type="match status" value="1"/>
</dbReference>
<evidence type="ECO:0000256" key="1">
    <source>
        <dbReference type="ARBA" id="ARBA00006227"/>
    </source>
</evidence>
<geneLocation type="chloroplast" evidence="6"/>
<sequence>MFINKNKTLKDKNHSKQQWYIIDAKNKNLGRLSSKISHKLRGKDNPRYLPYEEKKINIIVINSKHIEITGNKRKQKLYIRHSGRPGGLKVKSFNKVQNDTPNKIIKQAVKGMLSKNSLGNKLLNKLKIYSDAKHPHNAQKPMLLDIN</sequence>
<comment type="subcellular location">
    <subcellularLocation>
        <location evidence="4">Plastid</location>
        <location evidence="4">Chloroplast</location>
    </subcellularLocation>
</comment>
<evidence type="ECO:0000313" key="6">
    <source>
        <dbReference type="EMBL" id="ARW61721.1"/>
    </source>
</evidence>